<protein>
    <recommendedName>
        <fullName evidence="7">Major facilitator superfamily (MFS) profile domain-containing protein</fullName>
    </recommendedName>
</protein>
<keyword evidence="2" id="KW-1003">Cell membrane</keyword>
<evidence type="ECO:0000256" key="2">
    <source>
        <dbReference type="ARBA" id="ARBA00022475"/>
    </source>
</evidence>
<evidence type="ECO:0000256" key="6">
    <source>
        <dbReference type="SAM" id="Phobius"/>
    </source>
</evidence>
<evidence type="ECO:0000313" key="8">
    <source>
        <dbReference type="EMBL" id="PIO97639.1"/>
    </source>
</evidence>
<evidence type="ECO:0000256" key="4">
    <source>
        <dbReference type="ARBA" id="ARBA00022989"/>
    </source>
</evidence>
<evidence type="ECO:0000256" key="3">
    <source>
        <dbReference type="ARBA" id="ARBA00022692"/>
    </source>
</evidence>
<dbReference type="PANTHER" id="PTHR43124">
    <property type="entry name" value="PURINE EFFLUX PUMP PBUE"/>
    <property type="match status" value="1"/>
</dbReference>
<evidence type="ECO:0000313" key="9">
    <source>
        <dbReference type="Proteomes" id="UP000231070"/>
    </source>
</evidence>
<gene>
    <name evidence="8" type="ORF">CJ014_19445</name>
</gene>
<feature type="transmembrane region" description="Helical" evidence="6">
    <location>
        <begin position="169"/>
        <end position="188"/>
    </location>
</feature>
<feature type="transmembrane region" description="Helical" evidence="6">
    <location>
        <begin position="304"/>
        <end position="326"/>
    </location>
</feature>
<evidence type="ECO:0000259" key="7">
    <source>
        <dbReference type="PROSITE" id="PS50850"/>
    </source>
</evidence>
<feature type="transmembrane region" description="Helical" evidence="6">
    <location>
        <begin position="369"/>
        <end position="393"/>
    </location>
</feature>
<feature type="transmembrane region" description="Helical" evidence="6">
    <location>
        <begin position="42"/>
        <end position="67"/>
    </location>
</feature>
<feature type="transmembrane region" description="Helical" evidence="6">
    <location>
        <begin position="104"/>
        <end position="129"/>
    </location>
</feature>
<feature type="transmembrane region" description="Helical" evidence="6">
    <location>
        <begin position="277"/>
        <end position="298"/>
    </location>
</feature>
<keyword evidence="3 6" id="KW-0812">Transmembrane</keyword>
<dbReference type="Proteomes" id="UP000231070">
    <property type="component" value="Unassembled WGS sequence"/>
</dbReference>
<dbReference type="InterPro" id="IPR036259">
    <property type="entry name" value="MFS_trans_sf"/>
</dbReference>
<evidence type="ECO:0000256" key="1">
    <source>
        <dbReference type="ARBA" id="ARBA00004651"/>
    </source>
</evidence>
<sequence>MSDNNTKSSKSSLPYVLGFLAFWANGENYAAASLLPSIASDLNLSISEAGLSVTAYMLSFGLFTIIFGPLSDKFGKGRVIKVAALGTSFFSILVGFSFNLESLMFFRVMSGLLGAGIFPVTMALIGAEFNDRERQGAMAKVLGLGFLGGALATVIGGVLAQFGSWRGVYILYGLAELALSLLVLRLVPNGNVAREPFNIFKFYAAAFRNPLLLSMITVVLAIGFSVFGSFSFSGYYVQTLTGFPIITVGLVVAAFGVGSITSSKLLPVLQPLLKTRLVPVAGIAGSASVLMLLIPLASGHLSTLFLVLGYFGFGLAFVLLQSTLVMNAQALLPMMRGTVMSLVSFGMFVGGGLGSLANGSLIASGHIEWMYILAGALTLFASLSLWTILSLIAPKKQHSPA</sequence>
<dbReference type="InterPro" id="IPR050189">
    <property type="entry name" value="MFS_Efflux_Transporters"/>
</dbReference>
<dbReference type="Pfam" id="PF07690">
    <property type="entry name" value="MFS_1"/>
    <property type="match status" value="1"/>
</dbReference>
<keyword evidence="4 6" id="KW-1133">Transmembrane helix</keyword>
<proteinExistence type="predicted"/>
<keyword evidence="9" id="KW-1185">Reference proteome</keyword>
<dbReference type="SUPFAM" id="SSF103473">
    <property type="entry name" value="MFS general substrate transporter"/>
    <property type="match status" value="1"/>
</dbReference>
<dbReference type="RefSeq" id="WP_100082160.1">
    <property type="nucleotide sequence ID" value="NZ_NQVN01000016.1"/>
</dbReference>
<reference evidence="8 9" key="1">
    <citation type="submission" date="2017-08" db="EMBL/GenBank/DDBJ databases">
        <title>Pleomorphomonas carboxidotrophicus sp. nov., a new mesophilic hydrogenogenic carboxidotroph.</title>
        <authorList>
            <person name="Esquivel-Elizondo S."/>
            <person name="Krajmalnik-Brown R."/>
            <person name="Maldonado J."/>
        </authorList>
    </citation>
    <scope>NUCLEOTIDE SEQUENCE [LARGE SCALE GENOMIC DNA]</scope>
    <source>
        <strain evidence="8 9">SVCO-16</strain>
    </source>
</reference>
<accession>A0A2G9WSE6</accession>
<dbReference type="Gene3D" id="1.20.1250.20">
    <property type="entry name" value="MFS general substrate transporter like domains"/>
    <property type="match status" value="1"/>
</dbReference>
<dbReference type="AlphaFoldDB" id="A0A2G9WSE6"/>
<comment type="subcellular location">
    <subcellularLocation>
        <location evidence="1">Cell membrane</location>
        <topology evidence="1">Multi-pass membrane protein</topology>
    </subcellularLocation>
</comment>
<feature type="transmembrane region" description="Helical" evidence="6">
    <location>
        <begin position="79"/>
        <end position="98"/>
    </location>
</feature>
<dbReference type="PROSITE" id="PS50850">
    <property type="entry name" value="MFS"/>
    <property type="match status" value="1"/>
</dbReference>
<feature type="transmembrane region" description="Helical" evidence="6">
    <location>
        <begin position="236"/>
        <end position="257"/>
    </location>
</feature>
<keyword evidence="5 6" id="KW-0472">Membrane</keyword>
<dbReference type="PANTHER" id="PTHR43124:SF3">
    <property type="entry name" value="CHLORAMPHENICOL EFFLUX PUMP RV0191"/>
    <property type="match status" value="1"/>
</dbReference>
<dbReference type="InterPro" id="IPR011701">
    <property type="entry name" value="MFS"/>
</dbReference>
<feature type="transmembrane region" description="Helical" evidence="6">
    <location>
        <begin position="141"/>
        <end position="163"/>
    </location>
</feature>
<feature type="transmembrane region" description="Helical" evidence="6">
    <location>
        <begin position="209"/>
        <end position="230"/>
    </location>
</feature>
<dbReference type="GO" id="GO:0005886">
    <property type="term" value="C:plasma membrane"/>
    <property type="evidence" value="ECO:0007669"/>
    <property type="project" value="UniProtKB-SubCell"/>
</dbReference>
<feature type="transmembrane region" description="Helical" evidence="6">
    <location>
        <begin position="338"/>
        <end position="357"/>
    </location>
</feature>
<feature type="domain" description="Major facilitator superfamily (MFS) profile" evidence="7">
    <location>
        <begin position="1"/>
        <end position="393"/>
    </location>
</feature>
<dbReference type="EMBL" id="NQVN01000016">
    <property type="protein sequence ID" value="PIO97639.1"/>
    <property type="molecule type" value="Genomic_DNA"/>
</dbReference>
<evidence type="ECO:0000256" key="5">
    <source>
        <dbReference type="ARBA" id="ARBA00023136"/>
    </source>
</evidence>
<dbReference type="GO" id="GO:0022857">
    <property type="term" value="F:transmembrane transporter activity"/>
    <property type="evidence" value="ECO:0007669"/>
    <property type="project" value="InterPro"/>
</dbReference>
<comment type="caution">
    <text evidence="8">The sequence shown here is derived from an EMBL/GenBank/DDBJ whole genome shotgun (WGS) entry which is preliminary data.</text>
</comment>
<organism evidence="8 9">
    <name type="scientific">Pleomorphomonas carboxyditropha</name>
    <dbReference type="NCBI Taxonomy" id="2023338"/>
    <lineage>
        <taxon>Bacteria</taxon>
        <taxon>Pseudomonadati</taxon>
        <taxon>Pseudomonadota</taxon>
        <taxon>Alphaproteobacteria</taxon>
        <taxon>Hyphomicrobiales</taxon>
        <taxon>Pleomorphomonadaceae</taxon>
        <taxon>Pleomorphomonas</taxon>
    </lineage>
</organism>
<dbReference type="InterPro" id="IPR020846">
    <property type="entry name" value="MFS_dom"/>
</dbReference>
<dbReference type="OrthoDB" id="9812221at2"/>
<name>A0A2G9WSE6_9HYPH</name>